<keyword evidence="1" id="KW-0812">Transmembrane</keyword>
<evidence type="ECO:0000313" key="3">
    <source>
        <dbReference type="Proteomes" id="UP000324222"/>
    </source>
</evidence>
<organism evidence="2 3">
    <name type="scientific">Portunus trituberculatus</name>
    <name type="common">Swimming crab</name>
    <name type="synonym">Neptunus trituberculatus</name>
    <dbReference type="NCBI Taxonomy" id="210409"/>
    <lineage>
        <taxon>Eukaryota</taxon>
        <taxon>Metazoa</taxon>
        <taxon>Ecdysozoa</taxon>
        <taxon>Arthropoda</taxon>
        <taxon>Crustacea</taxon>
        <taxon>Multicrustacea</taxon>
        <taxon>Malacostraca</taxon>
        <taxon>Eumalacostraca</taxon>
        <taxon>Eucarida</taxon>
        <taxon>Decapoda</taxon>
        <taxon>Pleocyemata</taxon>
        <taxon>Brachyura</taxon>
        <taxon>Eubrachyura</taxon>
        <taxon>Portunoidea</taxon>
        <taxon>Portunidae</taxon>
        <taxon>Portuninae</taxon>
        <taxon>Portunus</taxon>
    </lineage>
</organism>
<dbReference type="Proteomes" id="UP000324222">
    <property type="component" value="Unassembled WGS sequence"/>
</dbReference>
<name>A0A5B7GTK9_PORTR</name>
<comment type="caution">
    <text evidence="2">The sequence shown here is derived from an EMBL/GenBank/DDBJ whole genome shotgun (WGS) entry which is preliminary data.</text>
</comment>
<accession>A0A5B7GTK9</accession>
<keyword evidence="1" id="KW-1133">Transmembrane helix</keyword>
<proteinExistence type="predicted"/>
<dbReference type="AlphaFoldDB" id="A0A5B7GTK9"/>
<evidence type="ECO:0000256" key="1">
    <source>
        <dbReference type="SAM" id="Phobius"/>
    </source>
</evidence>
<evidence type="ECO:0000313" key="2">
    <source>
        <dbReference type="EMBL" id="MPC60963.1"/>
    </source>
</evidence>
<keyword evidence="3" id="KW-1185">Reference proteome</keyword>
<protein>
    <submittedName>
        <fullName evidence="2">Uncharacterized protein</fullName>
    </submittedName>
</protein>
<reference evidence="2 3" key="1">
    <citation type="submission" date="2019-05" db="EMBL/GenBank/DDBJ databases">
        <title>Another draft genome of Portunus trituberculatus and its Hox gene families provides insights of decapod evolution.</title>
        <authorList>
            <person name="Jeong J.-H."/>
            <person name="Song I."/>
            <person name="Kim S."/>
            <person name="Choi T."/>
            <person name="Kim D."/>
            <person name="Ryu S."/>
            <person name="Kim W."/>
        </authorList>
    </citation>
    <scope>NUCLEOTIDE SEQUENCE [LARGE SCALE GENOMIC DNA]</scope>
    <source>
        <tissue evidence="2">Muscle</tissue>
    </source>
</reference>
<sequence length="80" mass="9107">MKALGWWRTSPSQNLWCDPSFGHSGSRATTTSITCTTGPHQRLASRWVLVCTLLKFVSLMLNLTLLQENLRRMLFDHALC</sequence>
<dbReference type="EMBL" id="VSRR010018078">
    <property type="protein sequence ID" value="MPC60963.1"/>
    <property type="molecule type" value="Genomic_DNA"/>
</dbReference>
<feature type="transmembrane region" description="Helical" evidence="1">
    <location>
        <begin position="47"/>
        <end position="66"/>
    </location>
</feature>
<keyword evidence="1" id="KW-0472">Membrane</keyword>
<gene>
    <name evidence="2" type="ORF">E2C01_055025</name>
</gene>